<dbReference type="InterPro" id="IPR017871">
    <property type="entry name" value="ABC_transporter-like_CS"/>
</dbReference>
<dbReference type="SMART" id="SM00382">
    <property type="entry name" value="AAA"/>
    <property type="match status" value="1"/>
</dbReference>
<dbReference type="GO" id="GO:0022857">
    <property type="term" value="F:transmembrane transporter activity"/>
    <property type="evidence" value="ECO:0007669"/>
    <property type="project" value="TreeGrafter"/>
</dbReference>
<feature type="compositionally biased region" description="Low complexity" evidence="4">
    <location>
        <begin position="284"/>
        <end position="296"/>
    </location>
</feature>
<evidence type="ECO:0000256" key="3">
    <source>
        <dbReference type="ARBA" id="ARBA00022840"/>
    </source>
</evidence>
<dbReference type="InterPro" id="IPR015854">
    <property type="entry name" value="ABC_transpr_LolD-like"/>
</dbReference>
<gene>
    <name evidence="6" type="ORF">C884_02536</name>
</gene>
<sequence>MEPPVLETENLVKVYGKGETRFDALKGLTLEIHRGESVAVVGKSGSGKSTLMHLMALLDRPSQGVVALDGSPVSELSTKEINRLRNERFGFVFQQFFLNANQTVLENVVLPLKIAGVGKSERNRKGMEALERLGMADKAANKATNLSGGQKQRACIARALVTEPSVIFADEPTGNLDSRTSEVVEDILFGLQREQGITLVIVTHDDDLAARCDRRINLVDGEITSVQDHDDSVSTDSPAQPAAPGRGAAAEQPAPAPSAAAQDTAAAGPWAQIPDGDGAHRGEPQPQADAAKAQAEQTKHADKGGLRRLFSKGDRR</sequence>
<dbReference type="FunFam" id="3.40.50.300:FF:000032">
    <property type="entry name" value="Export ABC transporter ATP-binding protein"/>
    <property type="match status" value="1"/>
</dbReference>
<keyword evidence="7" id="KW-1185">Reference proteome</keyword>
<evidence type="ECO:0000259" key="5">
    <source>
        <dbReference type="PROSITE" id="PS50893"/>
    </source>
</evidence>
<dbReference type="EMBL" id="ANHZ02000009">
    <property type="protein sequence ID" value="EME36726.1"/>
    <property type="molecule type" value="Genomic_DNA"/>
</dbReference>
<dbReference type="PANTHER" id="PTHR24220">
    <property type="entry name" value="IMPORT ATP-BINDING PROTEIN"/>
    <property type="match status" value="1"/>
</dbReference>
<dbReference type="Proteomes" id="UP000009877">
    <property type="component" value="Unassembled WGS sequence"/>
</dbReference>
<dbReference type="InterPro" id="IPR003439">
    <property type="entry name" value="ABC_transporter-like_ATP-bd"/>
</dbReference>
<evidence type="ECO:0000313" key="7">
    <source>
        <dbReference type="Proteomes" id="UP000009877"/>
    </source>
</evidence>
<evidence type="ECO:0000256" key="4">
    <source>
        <dbReference type="SAM" id="MobiDB-lite"/>
    </source>
</evidence>
<dbReference type="AlphaFoldDB" id="M2XCD5"/>
<dbReference type="CDD" id="cd03255">
    <property type="entry name" value="ABC_MJ0796_LolCDE_FtsE"/>
    <property type="match status" value="1"/>
</dbReference>
<dbReference type="RefSeq" id="WP_006214596.1">
    <property type="nucleotide sequence ID" value="NZ_ANHZ02000009.1"/>
</dbReference>
<dbReference type="PROSITE" id="PS00211">
    <property type="entry name" value="ABC_TRANSPORTER_1"/>
    <property type="match status" value="1"/>
</dbReference>
<feature type="region of interest" description="Disordered" evidence="4">
    <location>
        <begin position="226"/>
        <end position="316"/>
    </location>
</feature>
<dbReference type="InterPro" id="IPR003593">
    <property type="entry name" value="AAA+_ATPase"/>
</dbReference>
<organism evidence="6 7">
    <name type="scientific">Kocuria palustris PEL</name>
    <dbReference type="NCBI Taxonomy" id="1236550"/>
    <lineage>
        <taxon>Bacteria</taxon>
        <taxon>Bacillati</taxon>
        <taxon>Actinomycetota</taxon>
        <taxon>Actinomycetes</taxon>
        <taxon>Micrococcales</taxon>
        <taxon>Micrococcaceae</taxon>
        <taxon>Kocuria</taxon>
    </lineage>
</organism>
<feature type="compositionally biased region" description="Basic and acidic residues" evidence="4">
    <location>
        <begin position="297"/>
        <end position="316"/>
    </location>
</feature>
<feature type="domain" description="ABC transporter" evidence="5">
    <location>
        <begin position="6"/>
        <end position="245"/>
    </location>
</feature>
<dbReference type="STRING" id="71999.KPaMU14_00535"/>
<protein>
    <submittedName>
        <fullName evidence="6">ABC transporter, ATP-binding protein</fullName>
    </submittedName>
</protein>
<dbReference type="InterPro" id="IPR017911">
    <property type="entry name" value="MacB-like_ATP-bd"/>
</dbReference>
<dbReference type="GO" id="GO:0005886">
    <property type="term" value="C:plasma membrane"/>
    <property type="evidence" value="ECO:0007669"/>
    <property type="project" value="TreeGrafter"/>
</dbReference>
<dbReference type="SUPFAM" id="SSF52540">
    <property type="entry name" value="P-loop containing nucleoside triphosphate hydrolases"/>
    <property type="match status" value="1"/>
</dbReference>
<dbReference type="Gene3D" id="3.40.50.300">
    <property type="entry name" value="P-loop containing nucleotide triphosphate hydrolases"/>
    <property type="match status" value="1"/>
</dbReference>
<dbReference type="GeneID" id="93316306"/>
<keyword evidence="3 6" id="KW-0067">ATP-binding</keyword>
<feature type="compositionally biased region" description="Low complexity" evidence="4">
    <location>
        <begin position="238"/>
        <end position="272"/>
    </location>
</feature>
<dbReference type="InterPro" id="IPR027417">
    <property type="entry name" value="P-loop_NTPase"/>
</dbReference>
<evidence type="ECO:0000256" key="2">
    <source>
        <dbReference type="ARBA" id="ARBA00022741"/>
    </source>
</evidence>
<dbReference type="PANTHER" id="PTHR24220:SF86">
    <property type="entry name" value="ABC TRANSPORTER ABCH.1"/>
    <property type="match status" value="1"/>
</dbReference>
<dbReference type="Pfam" id="PF00005">
    <property type="entry name" value="ABC_tran"/>
    <property type="match status" value="1"/>
</dbReference>
<evidence type="ECO:0000313" key="6">
    <source>
        <dbReference type="EMBL" id="EME36726.1"/>
    </source>
</evidence>
<accession>M2XCD5</accession>
<dbReference type="GO" id="GO:0098796">
    <property type="term" value="C:membrane protein complex"/>
    <property type="evidence" value="ECO:0007669"/>
    <property type="project" value="UniProtKB-ARBA"/>
</dbReference>
<keyword evidence="1" id="KW-0813">Transport</keyword>
<dbReference type="PROSITE" id="PS50893">
    <property type="entry name" value="ABC_TRANSPORTER_2"/>
    <property type="match status" value="1"/>
</dbReference>
<reference evidence="6 7" key="1">
    <citation type="journal article" date="2014" name="Genome Announc.">
        <title>Draft Genome Sequence of Kocuria palustris PEL.</title>
        <authorList>
            <person name="Sharma G."/>
            <person name="Khatri I."/>
            <person name="Subramanian S."/>
        </authorList>
    </citation>
    <scope>NUCLEOTIDE SEQUENCE [LARGE SCALE GENOMIC DNA]</scope>
    <source>
        <strain evidence="6 7">PEL</strain>
    </source>
</reference>
<evidence type="ECO:0000256" key="1">
    <source>
        <dbReference type="ARBA" id="ARBA00022448"/>
    </source>
</evidence>
<dbReference type="GO" id="GO:0005524">
    <property type="term" value="F:ATP binding"/>
    <property type="evidence" value="ECO:0007669"/>
    <property type="project" value="UniProtKB-KW"/>
</dbReference>
<proteinExistence type="predicted"/>
<comment type="caution">
    <text evidence="6">The sequence shown here is derived from an EMBL/GenBank/DDBJ whole genome shotgun (WGS) entry which is preliminary data.</text>
</comment>
<dbReference type="GO" id="GO:0016887">
    <property type="term" value="F:ATP hydrolysis activity"/>
    <property type="evidence" value="ECO:0007669"/>
    <property type="project" value="InterPro"/>
</dbReference>
<name>M2XCD5_9MICC</name>
<keyword evidence="2" id="KW-0547">Nucleotide-binding</keyword>